<dbReference type="STRING" id="195883.A0A482X4P6"/>
<dbReference type="Proteomes" id="UP000291343">
    <property type="component" value="Unassembled WGS sequence"/>
</dbReference>
<feature type="compositionally biased region" description="Polar residues" evidence="1">
    <location>
        <begin position="167"/>
        <end position="181"/>
    </location>
</feature>
<sequence length="202" mass="22439">MFSIYSNPVEIHRFFESRFDEMEQKMHEMMRDIATFENFDNFSSLFGIPAFPPALEGPPVAPALEPSNKNIRDELLKPGFKSGNSAEQRVDSDLDGRIASEEIGSLLDKKKSSDITTVLPLGPSSPSGIFSSYSSFTSRTVRRPDGTIEREDIVRDGAGNEKRTVTQKKPNGEETTVTTEIPASGEPIMPSGAPHGSRWWNW</sequence>
<organism evidence="2 3">
    <name type="scientific">Laodelphax striatellus</name>
    <name type="common">Small brown planthopper</name>
    <name type="synonym">Delphax striatella</name>
    <dbReference type="NCBI Taxonomy" id="195883"/>
    <lineage>
        <taxon>Eukaryota</taxon>
        <taxon>Metazoa</taxon>
        <taxon>Ecdysozoa</taxon>
        <taxon>Arthropoda</taxon>
        <taxon>Hexapoda</taxon>
        <taxon>Insecta</taxon>
        <taxon>Pterygota</taxon>
        <taxon>Neoptera</taxon>
        <taxon>Paraneoptera</taxon>
        <taxon>Hemiptera</taxon>
        <taxon>Auchenorrhyncha</taxon>
        <taxon>Fulgoroidea</taxon>
        <taxon>Delphacidae</taxon>
        <taxon>Criomorphinae</taxon>
        <taxon>Laodelphax</taxon>
    </lineage>
</organism>
<comment type="caution">
    <text evidence="2">The sequence shown here is derived from an EMBL/GenBank/DDBJ whole genome shotgun (WGS) entry which is preliminary data.</text>
</comment>
<dbReference type="EMBL" id="QKKF02018494">
    <property type="protein sequence ID" value="RZF40380.1"/>
    <property type="molecule type" value="Genomic_DNA"/>
</dbReference>
<dbReference type="GO" id="GO:0016529">
    <property type="term" value="C:sarcoplasmic reticulum"/>
    <property type="evidence" value="ECO:0007669"/>
    <property type="project" value="TreeGrafter"/>
</dbReference>
<dbReference type="GO" id="GO:0005739">
    <property type="term" value="C:mitochondrion"/>
    <property type="evidence" value="ECO:0007669"/>
    <property type="project" value="TreeGrafter"/>
</dbReference>
<evidence type="ECO:0000313" key="3">
    <source>
        <dbReference type="Proteomes" id="UP000291343"/>
    </source>
</evidence>
<protein>
    <submittedName>
        <fullName evidence="2">Uncharacterized protein</fullName>
    </submittedName>
</protein>
<reference evidence="2 3" key="1">
    <citation type="journal article" date="2017" name="Gigascience">
        <title>Genome sequence of the small brown planthopper, Laodelphax striatellus.</title>
        <authorList>
            <person name="Zhu J."/>
            <person name="Jiang F."/>
            <person name="Wang X."/>
            <person name="Yang P."/>
            <person name="Bao Y."/>
            <person name="Zhao W."/>
            <person name="Wang W."/>
            <person name="Lu H."/>
            <person name="Wang Q."/>
            <person name="Cui N."/>
            <person name="Li J."/>
            <person name="Chen X."/>
            <person name="Luo L."/>
            <person name="Yu J."/>
            <person name="Kang L."/>
            <person name="Cui F."/>
        </authorList>
    </citation>
    <scope>NUCLEOTIDE SEQUENCE [LARGE SCALE GENOMIC DNA]</scope>
    <source>
        <strain evidence="2">Lst14</strain>
    </source>
</reference>
<dbReference type="GO" id="GO:0016324">
    <property type="term" value="C:apical plasma membrane"/>
    <property type="evidence" value="ECO:0007669"/>
    <property type="project" value="TreeGrafter"/>
</dbReference>
<name>A0A482X4P6_LAOST</name>
<feature type="compositionally biased region" description="Basic and acidic residues" evidence="1">
    <location>
        <begin position="142"/>
        <end position="164"/>
    </location>
</feature>
<accession>A0A482X4P6</accession>
<dbReference type="PANTHER" id="PTHR14938:SF2">
    <property type="entry name" value="HCLS1-ASSOCIATED PROTEIN X-1"/>
    <property type="match status" value="1"/>
</dbReference>
<evidence type="ECO:0000256" key="1">
    <source>
        <dbReference type="SAM" id="MobiDB-lite"/>
    </source>
</evidence>
<evidence type="ECO:0000313" key="2">
    <source>
        <dbReference type="EMBL" id="RZF40380.1"/>
    </source>
</evidence>
<dbReference type="InterPro" id="IPR017248">
    <property type="entry name" value="HAX-1"/>
</dbReference>
<dbReference type="GO" id="GO:0030833">
    <property type="term" value="P:regulation of actin filament polymerization"/>
    <property type="evidence" value="ECO:0007669"/>
    <property type="project" value="TreeGrafter"/>
</dbReference>
<dbReference type="AlphaFoldDB" id="A0A482X4P6"/>
<dbReference type="GO" id="GO:0043066">
    <property type="term" value="P:negative regulation of apoptotic process"/>
    <property type="evidence" value="ECO:0007669"/>
    <property type="project" value="InterPro"/>
</dbReference>
<dbReference type="InParanoid" id="A0A482X4P6"/>
<proteinExistence type="predicted"/>
<gene>
    <name evidence="2" type="ORF">LSTR_LSTR008810</name>
</gene>
<feature type="region of interest" description="Disordered" evidence="1">
    <location>
        <begin position="140"/>
        <end position="202"/>
    </location>
</feature>
<dbReference type="GO" id="GO:0030136">
    <property type="term" value="C:clathrin-coated vesicle"/>
    <property type="evidence" value="ECO:0007669"/>
    <property type="project" value="TreeGrafter"/>
</dbReference>
<dbReference type="OrthoDB" id="5562606at2759"/>
<dbReference type="PANTHER" id="PTHR14938">
    <property type="entry name" value="HCLS1-ASSOCIATED PROTEIN X-1"/>
    <property type="match status" value="1"/>
</dbReference>
<dbReference type="GO" id="GO:0015629">
    <property type="term" value="C:actin cytoskeleton"/>
    <property type="evidence" value="ECO:0007669"/>
    <property type="project" value="TreeGrafter"/>
</dbReference>
<keyword evidence="3" id="KW-1185">Reference proteome</keyword>